<evidence type="ECO:0000313" key="1">
    <source>
        <dbReference type="EMBL" id="RRT77521.1"/>
    </source>
</evidence>
<sequence length="175" mass="19047">MWRTEVAHLLPAVVVCGAGGVGYLLPRGARGSAVGDVASWHRTRCGFGARVRLTSKHDWPEMEKAICYLGMLLGERSVGRIPRGARAPLRSLSIARCRHPSSLWSSVHLYRGRPCSPPRCERGGWGTTWSFVFAFSVGIDCSTLPPLGPSPVPPRPLLALPSGSGKVKRKECYRT</sequence>
<proteinExistence type="predicted"/>
<evidence type="ECO:0000313" key="2">
    <source>
        <dbReference type="Proteomes" id="UP000287651"/>
    </source>
</evidence>
<dbReference type="AlphaFoldDB" id="A0A427AMS7"/>
<accession>A0A427AMS7</accession>
<organism evidence="1 2">
    <name type="scientific">Ensete ventricosum</name>
    <name type="common">Abyssinian banana</name>
    <name type="synonym">Musa ensete</name>
    <dbReference type="NCBI Taxonomy" id="4639"/>
    <lineage>
        <taxon>Eukaryota</taxon>
        <taxon>Viridiplantae</taxon>
        <taxon>Streptophyta</taxon>
        <taxon>Embryophyta</taxon>
        <taxon>Tracheophyta</taxon>
        <taxon>Spermatophyta</taxon>
        <taxon>Magnoliopsida</taxon>
        <taxon>Liliopsida</taxon>
        <taxon>Zingiberales</taxon>
        <taxon>Musaceae</taxon>
        <taxon>Ensete</taxon>
    </lineage>
</organism>
<protein>
    <submittedName>
        <fullName evidence="1">Uncharacterized protein</fullName>
    </submittedName>
</protein>
<dbReference type="EMBL" id="AMZH03001911">
    <property type="protein sequence ID" value="RRT77521.1"/>
    <property type="molecule type" value="Genomic_DNA"/>
</dbReference>
<dbReference type="Proteomes" id="UP000287651">
    <property type="component" value="Unassembled WGS sequence"/>
</dbReference>
<name>A0A427AMS7_ENSVE</name>
<reference evidence="1 2" key="1">
    <citation type="journal article" date="2014" name="Agronomy (Basel)">
        <title>A Draft Genome Sequence for Ensete ventricosum, the Drought-Tolerant Tree Against Hunger.</title>
        <authorList>
            <person name="Harrison J."/>
            <person name="Moore K.A."/>
            <person name="Paszkiewicz K."/>
            <person name="Jones T."/>
            <person name="Grant M."/>
            <person name="Ambacheew D."/>
            <person name="Muzemil S."/>
            <person name="Studholme D.J."/>
        </authorList>
    </citation>
    <scope>NUCLEOTIDE SEQUENCE [LARGE SCALE GENOMIC DNA]</scope>
</reference>
<gene>
    <name evidence="1" type="ORF">B296_00001412</name>
</gene>
<comment type="caution">
    <text evidence="1">The sequence shown here is derived from an EMBL/GenBank/DDBJ whole genome shotgun (WGS) entry which is preliminary data.</text>
</comment>